<comment type="subcellular location">
    <subcellularLocation>
        <location evidence="1">Cell envelope</location>
    </subcellularLocation>
</comment>
<feature type="domain" description="ALG44 helical loop" evidence="4">
    <location>
        <begin position="232"/>
        <end position="258"/>
    </location>
</feature>
<dbReference type="Pfam" id="PF25965">
    <property type="entry name" value="Beta-barrel_ALG44"/>
    <property type="match status" value="1"/>
</dbReference>
<dbReference type="Proteomes" id="UP000198512">
    <property type="component" value="Unassembled WGS sequence"/>
</dbReference>
<dbReference type="Pfam" id="PF07238">
    <property type="entry name" value="PilZ"/>
    <property type="match status" value="1"/>
</dbReference>
<dbReference type="Pfam" id="PF25891">
    <property type="entry name" value="Hl_ALG44"/>
    <property type="match status" value="1"/>
</dbReference>
<feature type="transmembrane region" description="Helical" evidence="2">
    <location>
        <begin position="159"/>
        <end position="178"/>
    </location>
</feature>
<evidence type="ECO:0000259" key="5">
    <source>
        <dbReference type="Pfam" id="PF25964"/>
    </source>
</evidence>
<evidence type="ECO:0000259" key="3">
    <source>
        <dbReference type="Pfam" id="PF07238"/>
    </source>
</evidence>
<feature type="domain" description="PilZ" evidence="3">
    <location>
        <begin position="16"/>
        <end position="115"/>
    </location>
</feature>
<feature type="domain" description="ALG44 beta-barrel" evidence="6">
    <location>
        <begin position="298"/>
        <end position="376"/>
    </location>
</feature>
<dbReference type="RefSeq" id="WP_069520032.1">
    <property type="nucleotide sequence ID" value="NZ_FOFP01000004.1"/>
</dbReference>
<keyword evidence="2" id="KW-0812">Transmembrane</keyword>
<evidence type="ECO:0000256" key="2">
    <source>
        <dbReference type="SAM" id="Phobius"/>
    </source>
</evidence>
<organism evidence="7 8">
    <name type="scientific">Pseudomonas cuatrocienegasensis</name>
    <dbReference type="NCBI Taxonomy" id="543360"/>
    <lineage>
        <taxon>Bacteria</taxon>
        <taxon>Pseudomonadati</taxon>
        <taxon>Pseudomonadota</taxon>
        <taxon>Gammaproteobacteria</taxon>
        <taxon>Pseudomonadales</taxon>
        <taxon>Pseudomonadaceae</taxon>
        <taxon>Pseudomonas</taxon>
    </lineage>
</organism>
<evidence type="ECO:0000256" key="1">
    <source>
        <dbReference type="ARBA" id="ARBA00004196"/>
    </source>
</evidence>
<sequence length="388" mass="41907">MSTAQNINVVHESEAQRQHARVKLPAVLRYTAANRERVEARILDISAGGFSFSTGKVPVTVGEHHKGRLQFQLDSLDLGIDVEFQVQSVDNAQARIGCQFHNLKPREQATLRYLISAYLGGELVSVGDLLNTLQRENFTKARKQGGAGNGMNALGRLRAVSFSLAVFLVGLAAFGFIFKSVYGLYFVTHAKSAQVNVPSLQVTMPREGTVQSLIGPDASVDKGAPLASFSASMLEMLKGHLSDEQLEPANIETLFGKQVKGTLTSPCNCKVSRQLVADGQFASKGDVIFELVPQDTKATILASFPYRKLEQARPGTRATFWVAGDEQVRQGTIVSSTLHDNGLASDIRVIIEPDQPLPSSLASLPVEVTLDAGPSFDWMIDKAVAAGL</sequence>
<gene>
    <name evidence="7" type="ORF">SAMN05216600_10448</name>
</gene>
<protein>
    <submittedName>
        <fullName evidence="7">Alginate biosynthesis protein Alg44</fullName>
    </submittedName>
</protein>
<proteinExistence type="predicted"/>
<accession>A0ABY1B837</accession>
<reference evidence="7 8" key="1">
    <citation type="submission" date="2016-10" db="EMBL/GenBank/DDBJ databases">
        <authorList>
            <person name="Varghese N."/>
            <person name="Submissions S."/>
        </authorList>
    </citation>
    <scope>NUCLEOTIDE SEQUENCE [LARGE SCALE GENOMIC DNA]</scope>
    <source>
        <strain evidence="7 8">CIP 109853</strain>
    </source>
</reference>
<dbReference type="InterPro" id="IPR058835">
    <property type="entry name" value="BSH_ALG44"/>
</dbReference>
<dbReference type="Gene3D" id="2.40.10.220">
    <property type="entry name" value="predicted glycosyltransferase like domains"/>
    <property type="match status" value="1"/>
</dbReference>
<keyword evidence="2" id="KW-0472">Membrane</keyword>
<feature type="domain" description="ALG44 barrel-sandwich hybrid" evidence="5">
    <location>
        <begin position="200"/>
        <end position="295"/>
    </location>
</feature>
<dbReference type="EMBL" id="FOFP01000004">
    <property type="protein sequence ID" value="SEQ19629.1"/>
    <property type="molecule type" value="Genomic_DNA"/>
</dbReference>
<name>A0ABY1B837_9PSED</name>
<dbReference type="InterPro" id="IPR009875">
    <property type="entry name" value="PilZ_domain"/>
</dbReference>
<keyword evidence="8" id="KW-1185">Reference proteome</keyword>
<dbReference type="Pfam" id="PF25964">
    <property type="entry name" value="BSH_ALG44"/>
    <property type="match status" value="1"/>
</dbReference>
<evidence type="ECO:0000313" key="7">
    <source>
        <dbReference type="EMBL" id="SEQ19629.1"/>
    </source>
</evidence>
<dbReference type="InterPro" id="IPR058834">
    <property type="entry name" value="Beta-barrel_ALG44"/>
</dbReference>
<dbReference type="InterPro" id="IPR050739">
    <property type="entry name" value="MFP"/>
</dbReference>
<evidence type="ECO:0000259" key="4">
    <source>
        <dbReference type="Pfam" id="PF25891"/>
    </source>
</evidence>
<keyword evidence="2" id="KW-1133">Transmembrane helix</keyword>
<comment type="caution">
    <text evidence="7">The sequence shown here is derived from an EMBL/GenBank/DDBJ whole genome shotgun (WGS) entry which is preliminary data.</text>
</comment>
<dbReference type="PANTHER" id="PTHR30386:SF19">
    <property type="entry name" value="MULTIDRUG EXPORT PROTEIN EMRA-RELATED"/>
    <property type="match status" value="1"/>
</dbReference>
<dbReference type="SUPFAM" id="SSF141371">
    <property type="entry name" value="PilZ domain-like"/>
    <property type="match status" value="1"/>
</dbReference>
<dbReference type="PANTHER" id="PTHR30386">
    <property type="entry name" value="MEMBRANE FUSION SUBUNIT OF EMRAB-TOLC MULTIDRUG EFFLUX PUMP"/>
    <property type="match status" value="1"/>
</dbReference>
<evidence type="ECO:0000259" key="6">
    <source>
        <dbReference type="Pfam" id="PF25965"/>
    </source>
</evidence>
<dbReference type="InterPro" id="IPR058833">
    <property type="entry name" value="Hl_ALG44"/>
</dbReference>
<evidence type="ECO:0000313" key="8">
    <source>
        <dbReference type="Proteomes" id="UP000198512"/>
    </source>
</evidence>